<dbReference type="EMBL" id="CAJOBP010060709">
    <property type="protein sequence ID" value="CAF4850190.1"/>
    <property type="molecule type" value="Genomic_DNA"/>
</dbReference>
<proteinExistence type="predicted"/>
<evidence type="ECO:0000313" key="3">
    <source>
        <dbReference type="EMBL" id="CAF4850629.1"/>
    </source>
</evidence>
<protein>
    <submittedName>
        <fullName evidence="3">Uncharacterized protein</fullName>
    </submittedName>
</protein>
<name>A0A821S4C0_9BILA</name>
<evidence type="ECO:0000313" key="4">
    <source>
        <dbReference type="Proteomes" id="UP000663873"/>
    </source>
</evidence>
<sequence length="30" mass="3436">MPTTTTWQRQALSNQTTPMNTTRNQETSPI</sequence>
<dbReference type="Proteomes" id="UP000663873">
    <property type="component" value="Unassembled WGS sequence"/>
</dbReference>
<reference evidence="3" key="1">
    <citation type="submission" date="2021-02" db="EMBL/GenBank/DDBJ databases">
        <authorList>
            <person name="Nowell W R."/>
        </authorList>
    </citation>
    <scope>NUCLEOTIDE SEQUENCE</scope>
</reference>
<dbReference type="AlphaFoldDB" id="A0A821S4C0"/>
<evidence type="ECO:0000313" key="2">
    <source>
        <dbReference type="EMBL" id="CAF4850190.1"/>
    </source>
</evidence>
<feature type="non-terminal residue" evidence="3">
    <location>
        <position position="30"/>
    </location>
</feature>
<keyword evidence="4" id="KW-1185">Reference proteome</keyword>
<accession>A0A821S4C0</accession>
<gene>
    <name evidence="2" type="ORF">UJA718_LOCUS43438</name>
    <name evidence="3" type="ORF">UJA718_LOCUS43459</name>
</gene>
<dbReference type="EMBL" id="CAJOBP010060839">
    <property type="protein sequence ID" value="CAF4850629.1"/>
    <property type="molecule type" value="Genomic_DNA"/>
</dbReference>
<comment type="caution">
    <text evidence="3">The sequence shown here is derived from an EMBL/GenBank/DDBJ whole genome shotgun (WGS) entry which is preliminary data.</text>
</comment>
<evidence type="ECO:0000256" key="1">
    <source>
        <dbReference type="SAM" id="MobiDB-lite"/>
    </source>
</evidence>
<feature type="region of interest" description="Disordered" evidence="1">
    <location>
        <begin position="1"/>
        <end position="30"/>
    </location>
</feature>
<organism evidence="3 4">
    <name type="scientific">Rotaria socialis</name>
    <dbReference type="NCBI Taxonomy" id="392032"/>
    <lineage>
        <taxon>Eukaryota</taxon>
        <taxon>Metazoa</taxon>
        <taxon>Spiralia</taxon>
        <taxon>Gnathifera</taxon>
        <taxon>Rotifera</taxon>
        <taxon>Eurotatoria</taxon>
        <taxon>Bdelloidea</taxon>
        <taxon>Philodinida</taxon>
        <taxon>Philodinidae</taxon>
        <taxon>Rotaria</taxon>
    </lineage>
</organism>